<proteinExistence type="predicted"/>
<gene>
    <name evidence="2" type="ORF">V1477_017727</name>
</gene>
<reference evidence="2 3" key="1">
    <citation type="journal article" date="2024" name="Ann. Entomol. Soc. Am.">
        <title>Genomic analyses of the southern and eastern yellowjacket wasps (Hymenoptera: Vespidae) reveal evolutionary signatures of social life.</title>
        <authorList>
            <person name="Catto M.A."/>
            <person name="Caine P.B."/>
            <person name="Orr S.E."/>
            <person name="Hunt B.G."/>
            <person name="Goodisman M.A.D."/>
        </authorList>
    </citation>
    <scope>NUCLEOTIDE SEQUENCE [LARGE SCALE GENOMIC DNA]</scope>
    <source>
        <strain evidence="2">232</strain>
        <tissue evidence="2">Head and thorax</tissue>
    </source>
</reference>
<protein>
    <submittedName>
        <fullName evidence="2">PiggyBac transposable element-derived protein 4-like</fullName>
    </submittedName>
</protein>
<dbReference type="EMBL" id="JAYRBN010000106">
    <property type="protein sequence ID" value="KAL2726386.1"/>
    <property type="molecule type" value="Genomic_DNA"/>
</dbReference>
<name>A0ABD2B0K5_VESMC</name>
<evidence type="ECO:0000313" key="2">
    <source>
        <dbReference type="EMBL" id="KAL2726386.1"/>
    </source>
</evidence>
<keyword evidence="3" id="KW-1185">Reference proteome</keyword>
<sequence>MTLSVPLATKLITKRTSLVGTIRRNKRELPKLVKSKKDNMPSFSTILYKTDNCTLTIYKTKLNKKVLLLSSKCKSAKIKKDCKLLLEII</sequence>
<comment type="caution">
    <text evidence="2">The sequence shown here is derived from an EMBL/GenBank/DDBJ whole genome shotgun (WGS) entry which is preliminary data.</text>
</comment>
<accession>A0ABD2B0K5</accession>
<dbReference type="Proteomes" id="UP001607303">
    <property type="component" value="Unassembled WGS sequence"/>
</dbReference>
<feature type="domain" description="PiggyBac transposable element-derived protein" evidence="1">
    <location>
        <begin position="3"/>
        <end position="80"/>
    </location>
</feature>
<dbReference type="InterPro" id="IPR029526">
    <property type="entry name" value="PGBD"/>
</dbReference>
<evidence type="ECO:0000259" key="1">
    <source>
        <dbReference type="Pfam" id="PF13843"/>
    </source>
</evidence>
<evidence type="ECO:0000313" key="3">
    <source>
        <dbReference type="Proteomes" id="UP001607303"/>
    </source>
</evidence>
<dbReference type="AlphaFoldDB" id="A0ABD2B0K5"/>
<organism evidence="2 3">
    <name type="scientific">Vespula maculifrons</name>
    <name type="common">Eastern yellow jacket</name>
    <name type="synonym">Wasp</name>
    <dbReference type="NCBI Taxonomy" id="7453"/>
    <lineage>
        <taxon>Eukaryota</taxon>
        <taxon>Metazoa</taxon>
        <taxon>Ecdysozoa</taxon>
        <taxon>Arthropoda</taxon>
        <taxon>Hexapoda</taxon>
        <taxon>Insecta</taxon>
        <taxon>Pterygota</taxon>
        <taxon>Neoptera</taxon>
        <taxon>Endopterygota</taxon>
        <taxon>Hymenoptera</taxon>
        <taxon>Apocrita</taxon>
        <taxon>Aculeata</taxon>
        <taxon>Vespoidea</taxon>
        <taxon>Vespidae</taxon>
        <taxon>Vespinae</taxon>
        <taxon>Vespula</taxon>
    </lineage>
</organism>
<dbReference type="Pfam" id="PF13843">
    <property type="entry name" value="DDE_Tnp_1_7"/>
    <property type="match status" value="1"/>
</dbReference>